<accession>A0A2Y9ANT0</accession>
<dbReference type="EMBL" id="QGDJ01000004">
    <property type="protein sequence ID" value="PWJ19368.1"/>
    <property type="molecule type" value="Genomic_DNA"/>
</dbReference>
<gene>
    <name evidence="3" type="ORF">BCF38_104305</name>
    <name evidence="4" type="ORF">SAMN05421539_104305</name>
</gene>
<dbReference type="OrthoDB" id="7841298at2"/>
<name>A0A2Y9ANT0_9RHOB</name>
<dbReference type="Proteomes" id="UP000251571">
    <property type="component" value="Unassembled WGS sequence"/>
</dbReference>
<evidence type="ECO:0000313" key="6">
    <source>
        <dbReference type="Proteomes" id="UP000251571"/>
    </source>
</evidence>
<reference evidence="3 5" key="2">
    <citation type="submission" date="2018-03" db="EMBL/GenBank/DDBJ databases">
        <title>Genomic Encyclopedia of Archaeal and Bacterial Type Strains, Phase II (KMG-II): from individual species to whole genera.</title>
        <authorList>
            <person name="Goeker M."/>
        </authorList>
    </citation>
    <scope>NUCLEOTIDE SEQUENCE [LARGE SCALE GENOMIC DNA]</scope>
    <source>
        <strain evidence="3 5">DSM 25227</strain>
    </source>
</reference>
<feature type="signal peptide" evidence="1">
    <location>
        <begin position="1"/>
        <end position="24"/>
    </location>
</feature>
<feature type="chain" id="PRO_5033338374" evidence="1">
    <location>
        <begin position="25"/>
        <end position="287"/>
    </location>
</feature>
<evidence type="ECO:0000259" key="2">
    <source>
        <dbReference type="Pfam" id="PF09832"/>
    </source>
</evidence>
<evidence type="ECO:0000256" key="1">
    <source>
        <dbReference type="SAM" id="SignalP"/>
    </source>
</evidence>
<dbReference type="InterPro" id="IPR018637">
    <property type="entry name" value="DUF2059"/>
</dbReference>
<proteinExistence type="predicted"/>
<dbReference type="Pfam" id="PF09832">
    <property type="entry name" value="DUF2059"/>
    <property type="match status" value="1"/>
</dbReference>
<dbReference type="AlphaFoldDB" id="A0A2Y9ANT0"/>
<keyword evidence="5" id="KW-1185">Reference proteome</keyword>
<sequence>MNKKARIAATLLLGVALAGGAARAEPQAADIIRIETIAQSDLLTVTQMGPLMRIVATEGARHGISLERALFPGKGGEGWRREVARIQAPERLTPFIHESLAEILRPGDLKKAHAFYASDLGQRIVGREVYARRQMLDGSVEAEAKQASATLLAADAPRALLIDQLIDSLDLVATNVSGGMNANFAFYRGLADGGALAERLAETDMLAMVREQEPEIRTATLSWLRAYLMMAYTPLSDEELARYVAFARTDAGKRYNAAMFEGFGRVFESTSYELGRAAARYMVATDI</sequence>
<evidence type="ECO:0000313" key="3">
    <source>
        <dbReference type="EMBL" id="PWJ19368.1"/>
    </source>
</evidence>
<dbReference type="RefSeq" id="WP_109564454.1">
    <property type="nucleotide sequence ID" value="NZ_QGDJ01000004.1"/>
</dbReference>
<evidence type="ECO:0000313" key="4">
    <source>
        <dbReference type="EMBL" id="SSA46030.1"/>
    </source>
</evidence>
<organism evidence="4 6">
    <name type="scientific">Jannaschia seohaensis</name>
    <dbReference type="NCBI Taxonomy" id="475081"/>
    <lineage>
        <taxon>Bacteria</taxon>
        <taxon>Pseudomonadati</taxon>
        <taxon>Pseudomonadota</taxon>
        <taxon>Alphaproteobacteria</taxon>
        <taxon>Rhodobacterales</taxon>
        <taxon>Roseobacteraceae</taxon>
        <taxon>Jannaschia</taxon>
    </lineage>
</organism>
<feature type="domain" description="DUF2059" evidence="2">
    <location>
        <begin position="91"/>
        <end position="148"/>
    </location>
</feature>
<dbReference type="Proteomes" id="UP000245839">
    <property type="component" value="Unassembled WGS sequence"/>
</dbReference>
<evidence type="ECO:0000313" key="5">
    <source>
        <dbReference type="Proteomes" id="UP000245839"/>
    </source>
</evidence>
<reference evidence="4 6" key="1">
    <citation type="submission" date="2016-10" db="EMBL/GenBank/DDBJ databases">
        <authorList>
            <person name="Cai Z."/>
        </authorList>
    </citation>
    <scope>NUCLEOTIDE SEQUENCE [LARGE SCALE GENOMIC DNA]</scope>
    <source>
        <strain evidence="4 6">DSM 25227</strain>
    </source>
</reference>
<dbReference type="EMBL" id="UETC01000004">
    <property type="protein sequence ID" value="SSA46030.1"/>
    <property type="molecule type" value="Genomic_DNA"/>
</dbReference>
<protein>
    <submittedName>
        <fullName evidence="3">Uncharacterized protein DUF2059</fullName>
    </submittedName>
</protein>
<keyword evidence="1" id="KW-0732">Signal</keyword>